<dbReference type="Gene3D" id="1.20.1250.20">
    <property type="entry name" value="MFS general substrate transporter like domains"/>
    <property type="match status" value="1"/>
</dbReference>
<feature type="transmembrane region" description="Helical" evidence="5">
    <location>
        <begin position="53"/>
        <end position="71"/>
    </location>
</feature>
<accession>A0ABQ0URD9</accession>
<dbReference type="Pfam" id="PF07690">
    <property type="entry name" value="MFS_1"/>
    <property type="match status" value="1"/>
</dbReference>
<keyword evidence="4 5" id="KW-0472">Membrane</keyword>
<feature type="transmembrane region" description="Helical" evidence="5">
    <location>
        <begin position="12"/>
        <end position="41"/>
    </location>
</feature>
<dbReference type="PANTHER" id="PTHR23508">
    <property type="entry name" value="CARBOXYLIC ACID TRANSPORTER PROTEIN HOMOLOG"/>
    <property type="match status" value="1"/>
</dbReference>
<feature type="transmembrane region" description="Helical" evidence="5">
    <location>
        <begin position="229"/>
        <end position="255"/>
    </location>
</feature>
<feature type="transmembrane region" description="Helical" evidence="5">
    <location>
        <begin position="141"/>
        <end position="162"/>
    </location>
</feature>
<evidence type="ECO:0000256" key="2">
    <source>
        <dbReference type="ARBA" id="ARBA00022692"/>
    </source>
</evidence>
<evidence type="ECO:0000256" key="1">
    <source>
        <dbReference type="ARBA" id="ARBA00004651"/>
    </source>
</evidence>
<feature type="transmembrane region" description="Helical" evidence="5">
    <location>
        <begin position="168"/>
        <end position="192"/>
    </location>
</feature>
<dbReference type="PANTHER" id="PTHR23508:SF10">
    <property type="entry name" value="CARBOXYLIC ACID TRANSPORTER PROTEIN HOMOLOG"/>
    <property type="match status" value="1"/>
</dbReference>
<dbReference type="EMBL" id="BJUV01000026">
    <property type="protein sequence ID" value="GEK84039.1"/>
    <property type="molecule type" value="Genomic_DNA"/>
</dbReference>
<feature type="transmembrane region" description="Helical" evidence="5">
    <location>
        <begin position="357"/>
        <end position="380"/>
    </location>
</feature>
<dbReference type="InterPro" id="IPR036259">
    <property type="entry name" value="MFS_trans_sf"/>
</dbReference>
<sequence>MTEAIPAPPRAVNAWWVGTVAGMASFVDGAALNGVGFALVILQQTIGLTPGQIGVLTSALTFGVAVGALIGGRLGDRFGRRRVFVVTMIFIALGASVPIVATAFPLLLLGLGVLGVAIGADIPVSLATIAEAATDQNRGKILVMSNLLAGVGIGAVVLVATLTGGTGIFAAQAIFGLIAVVAVIVLALRLTIPESTSWRAARLEQTQGVHTVRADRSKLRDLITPPLRFPFLILVGFFTLVSIPITLFGSYAAYIGANFTGTPVSEFSVFVLFLVPLAIIVQVIFMRVVDTRFRLTFFILGGILYVAAYLIPVILGMNLATLVTTVLVSGMGTVFCGEPIFRVWVNEAFPTMLRSTGQGVIFAIARLVPALLLVPVPFLLSSSINGFLIALSVLAAAGIAVGWFGVRSGRLINEFHHETESIDITAATSSSAS</sequence>
<feature type="transmembrane region" description="Helical" evidence="5">
    <location>
        <begin position="321"/>
        <end position="345"/>
    </location>
</feature>
<name>A0ABQ0URD9_9MICO</name>
<feature type="domain" description="Major facilitator superfamily (MFS) profile" evidence="6">
    <location>
        <begin position="17"/>
        <end position="410"/>
    </location>
</feature>
<feature type="transmembrane region" description="Helical" evidence="5">
    <location>
        <begin position="107"/>
        <end position="129"/>
    </location>
</feature>
<dbReference type="Proteomes" id="UP000321154">
    <property type="component" value="Unassembled WGS sequence"/>
</dbReference>
<keyword evidence="8" id="KW-1185">Reference proteome</keyword>
<comment type="caution">
    <text evidence="7">The sequence shown here is derived from an EMBL/GenBank/DDBJ whole genome shotgun (WGS) entry which is preliminary data.</text>
</comment>
<feature type="transmembrane region" description="Helical" evidence="5">
    <location>
        <begin position="297"/>
        <end position="315"/>
    </location>
</feature>
<evidence type="ECO:0000259" key="6">
    <source>
        <dbReference type="PROSITE" id="PS50850"/>
    </source>
</evidence>
<feature type="transmembrane region" description="Helical" evidence="5">
    <location>
        <begin position="386"/>
        <end position="406"/>
    </location>
</feature>
<evidence type="ECO:0000256" key="5">
    <source>
        <dbReference type="SAM" id="Phobius"/>
    </source>
</evidence>
<dbReference type="RefSeq" id="WP_167627359.1">
    <property type="nucleotide sequence ID" value="NZ_BJUV01000026.1"/>
</dbReference>
<proteinExistence type="predicted"/>
<evidence type="ECO:0000313" key="8">
    <source>
        <dbReference type="Proteomes" id="UP000321154"/>
    </source>
</evidence>
<reference evidence="7 8" key="1">
    <citation type="submission" date="2019-07" db="EMBL/GenBank/DDBJ databases">
        <title>Whole genome shotgun sequence of Frigoribacterium faeni NBRC 103066.</title>
        <authorList>
            <person name="Hosoyama A."/>
            <person name="Uohara A."/>
            <person name="Ohji S."/>
            <person name="Ichikawa N."/>
        </authorList>
    </citation>
    <scope>NUCLEOTIDE SEQUENCE [LARGE SCALE GENOMIC DNA]</scope>
    <source>
        <strain evidence="7 8">NBRC 103066</strain>
    </source>
</reference>
<keyword evidence="2 5" id="KW-0812">Transmembrane</keyword>
<comment type="subcellular location">
    <subcellularLocation>
        <location evidence="1">Cell membrane</location>
        <topology evidence="1">Multi-pass membrane protein</topology>
    </subcellularLocation>
</comment>
<evidence type="ECO:0000256" key="3">
    <source>
        <dbReference type="ARBA" id="ARBA00022989"/>
    </source>
</evidence>
<keyword evidence="3 5" id="KW-1133">Transmembrane helix</keyword>
<dbReference type="SUPFAM" id="SSF103473">
    <property type="entry name" value="MFS general substrate transporter"/>
    <property type="match status" value="1"/>
</dbReference>
<protein>
    <submittedName>
        <fullName evidence="7">MFS transporter</fullName>
    </submittedName>
</protein>
<gene>
    <name evidence="7" type="ORF">FFA01_23480</name>
</gene>
<evidence type="ECO:0000256" key="4">
    <source>
        <dbReference type="ARBA" id="ARBA00023136"/>
    </source>
</evidence>
<dbReference type="InterPro" id="IPR020846">
    <property type="entry name" value="MFS_dom"/>
</dbReference>
<feature type="transmembrane region" description="Helical" evidence="5">
    <location>
        <begin position="83"/>
        <end position="101"/>
    </location>
</feature>
<dbReference type="PROSITE" id="PS50850">
    <property type="entry name" value="MFS"/>
    <property type="match status" value="1"/>
</dbReference>
<feature type="transmembrane region" description="Helical" evidence="5">
    <location>
        <begin position="267"/>
        <end position="285"/>
    </location>
</feature>
<evidence type="ECO:0000313" key="7">
    <source>
        <dbReference type="EMBL" id="GEK84039.1"/>
    </source>
</evidence>
<dbReference type="InterPro" id="IPR011701">
    <property type="entry name" value="MFS"/>
</dbReference>
<organism evidence="7 8">
    <name type="scientific">Frigoribacterium faeni</name>
    <dbReference type="NCBI Taxonomy" id="145483"/>
    <lineage>
        <taxon>Bacteria</taxon>
        <taxon>Bacillati</taxon>
        <taxon>Actinomycetota</taxon>
        <taxon>Actinomycetes</taxon>
        <taxon>Micrococcales</taxon>
        <taxon>Microbacteriaceae</taxon>
        <taxon>Frigoribacterium</taxon>
    </lineage>
</organism>